<reference evidence="1 2" key="1">
    <citation type="journal article" date="2011" name="PLoS ONE">
        <title>Haloquadratum walsbyi: limited diversity in a global pond.</title>
        <authorList>
            <person name="Dyall-Smith M."/>
            <person name="Pfeiffer F."/>
            <person name="Klee K."/>
            <person name="Palm P."/>
            <person name="Gross K."/>
            <person name="Schuster S.C."/>
            <person name="Rampp M."/>
            <person name="Oesterhelt D."/>
        </authorList>
    </citation>
    <scope>NUCLEOTIDE SEQUENCE [LARGE SCALE GENOMIC DNA]</scope>
    <source>
        <strain evidence="2">DSM 16854 / JCM 12705 / C23</strain>
    </source>
</reference>
<proteinExistence type="predicted"/>
<organism evidence="1 2">
    <name type="scientific">Haloquadratum walsbyi (strain DSM 16854 / JCM 12705 / C23)</name>
    <dbReference type="NCBI Taxonomy" id="768065"/>
    <lineage>
        <taxon>Archaea</taxon>
        <taxon>Methanobacteriati</taxon>
        <taxon>Methanobacteriota</taxon>
        <taxon>Stenosarchaea group</taxon>
        <taxon>Halobacteria</taxon>
        <taxon>Halobacteriales</taxon>
        <taxon>Haloferacaceae</taxon>
        <taxon>Haloquadratum</taxon>
    </lineage>
</organism>
<evidence type="ECO:0000313" key="1">
    <source>
        <dbReference type="EMBL" id="CCC39222.1"/>
    </source>
</evidence>
<dbReference type="RefSeq" id="WP_014555135.1">
    <property type="nucleotide sequence ID" value="NC_017459.1"/>
</dbReference>
<sequence>MSAEKPDFGVAHPTVIPGSYQGLDIVDADSDVNEDIDNRTSELEMLTQ</sequence>
<gene>
    <name evidence="1" type="ordered locus">Hqrw_1260</name>
</gene>
<evidence type="ECO:0000313" key="2">
    <source>
        <dbReference type="Proteomes" id="UP000007954"/>
    </source>
</evidence>
<protein>
    <submittedName>
        <fullName evidence="1">Uncharacterized protein</fullName>
    </submittedName>
</protein>
<dbReference type="AlphaFoldDB" id="G0LHI4"/>
<dbReference type="HOGENOM" id="CLU_216163_0_0_2"/>
<dbReference type="Proteomes" id="UP000007954">
    <property type="component" value="Chromosome"/>
</dbReference>
<dbReference type="EMBL" id="FR746099">
    <property type="protein sequence ID" value="CCC39222.1"/>
    <property type="molecule type" value="Genomic_DNA"/>
</dbReference>
<dbReference type="GeneID" id="55371961"/>
<name>G0LHI4_HALWC</name>
<accession>G0LHI4</accession>
<dbReference type="KEGG" id="hwc:Hqrw_1260"/>